<dbReference type="InterPro" id="IPR039425">
    <property type="entry name" value="RNA_pol_sigma-70-like"/>
</dbReference>
<dbReference type="GO" id="GO:0003677">
    <property type="term" value="F:DNA binding"/>
    <property type="evidence" value="ECO:0007669"/>
    <property type="project" value="InterPro"/>
</dbReference>
<dbReference type="InterPro" id="IPR014284">
    <property type="entry name" value="RNA_pol_sigma-70_dom"/>
</dbReference>
<dbReference type="PANTHER" id="PTHR43133">
    <property type="entry name" value="RNA POLYMERASE ECF-TYPE SIGMA FACTO"/>
    <property type="match status" value="1"/>
</dbReference>
<dbReference type="InterPro" id="IPR036388">
    <property type="entry name" value="WH-like_DNA-bd_sf"/>
</dbReference>
<reference evidence="6" key="1">
    <citation type="submission" date="2023-05" db="EMBL/GenBank/DDBJ databases">
        <authorList>
            <person name="Zhang X."/>
        </authorList>
    </citation>
    <scope>NUCLEOTIDE SEQUENCE</scope>
    <source>
        <strain evidence="6">YF14B1</strain>
    </source>
</reference>
<comment type="similarity">
    <text evidence="1">Belongs to the sigma-70 factor family. ECF subfamily.</text>
</comment>
<keyword evidence="3" id="KW-0731">Sigma factor</keyword>
<evidence type="ECO:0000256" key="2">
    <source>
        <dbReference type="ARBA" id="ARBA00023015"/>
    </source>
</evidence>
<dbReference type="SUPFAM" id="SSF88659">
    <property type="entry name" value="Sigma3 and sigma4 domains of RNA polymerase sigma factors"/>
    <property type="match status" value="1"/>
</dbReference>
<dbReference type="Proteomes" id="UP001241110">
    <property type="component" value="Unassembled WGS sequence"/>
</dbReference>
<keyword evidence="4" id="KW-0804">Transcription</keyword>
<dbReference type="EMBL" id="JASJOS010000002">
    <property type="protein sequence ID" value="MDJ1479647.1"/>
    <property type="molecule type" value="Genomic_DNA"/>
</dbReference>
<dbReference type="PANTHER" id="PTHR43133:SF46">
    <property type="entry name" value="RNA POLYMERASE SIGMA-70 FACTOR ECF SUBFAMILY"/>
    <property type="match status" value="1"/>
</dbReference>
<organism evidence="6 7">
    <name type="scientific">Xanthocytophaga flava</name>
    <dbReference type="NCBI Taxonomy" id="3048013"/>
    <lineage>
        <taxon>Bacteria</taxon>
        <taxon>Pseudomonadati</taxon>
        <taxon>Bacteroidota</taxon>
        <taxon>Cytophagia</taxon>
        <taxon>Cytophagales</taxon>
        <taxon>Rhodocytophagaceae</taxon>
        <taxon>Xanthocytophaga</taxon>
    </lineage>
</organism>
<accession>A0AAE3QHW0</accession>
<proteinExistence type="inferred from homology"/>
<dbReference type="Gene3D" id="1.10.10.10">
    <property type="entry name" value="Winged helix-like DNA-binding domain superfamily/Winged helix DNA-binding domain"/>
    <property type="match status" value="1"/>
</dbReference>
<evidence type="ECO:0000256" key="1">
    <source>
        <dbReference type="ARBA" id="ARBA00010641"/>
    </source>
</evidence>
<dbReference type="AlphaFoldDB" id="A0AAE3QHW0"/>
<dbReference type="GO" id="GO:0016987">
    <property type="term" value="F:sigma factor activity"/>
    <property type="evidence" value="ECO:0007669"/>
    <property type="project" value="UniProtKB-KW"/>
</dbReference>
<sequence>MMWKTTNAECGHVSEMSEMERSRYYWTAFKQGDQNAYAMLYNIHAALLLRYGRKIIHDREVVKDCLHDLFVELWRNRQTIGNPESVKNYLLKSLRTKLYKKLKGDKWVVSDEWEESDNRLHEISPEYAIIQSQWALEQKHSIDNALKKLSKRQREIIFLLFYEDMSPTEVATVMSLTIRTIYNTTYNAIQVLKKNISVVEVAYITILTLFI</sequence>
<gene>
    <name evidence="6" type="ORF">QNI16_04065</name>
</gene>
<dbReference type="InterPro" id="IPR013325">
    <property type="entry name" value="RNA_pol_sigma_r2"/>
</dbReference>
<dbReference type="InterPro" id="IPR013324">
    <property type="entry name" value="RNA_pol_sigma_r3/r4-like"/>
</dbReference>
<evidence type="ECO:0000256" key="4">
    <source>
        <dbReference type="ARBA" id="ARBA00023163"/>
    </source>
</evidence>
<dbReference type="GO" id="GO:0006352">
    <property type="term" value="P:DNA-templated transcription initiation"/>
    <property type="evidence" value="ECO:0007669"/>
    <property type="project" value="InterPro"/>
</dbReference>
<dbReference type="Pfam" id="PF08281">
    <property type="entry name" value="Sigma70_r4_2"/>
    <property type="match status" value="1"/>
</dbReference>
<dbReference type="InterPro" id="IPR013249">
    <property type="entry name" value="RNA_pol_sigma70_r4_t2"/>
</dbReference>
<feature type="domain" description="RNA polymerase sigma factor 70 region 4 type 2" evidence="5">
    <location>
        <begin position="141"/>
        <end position="188"/>
    </location>
</feature>
<dbReference type="Gene3D" id="1.10.1740.10">
    <property type="match status" value="1"/>
</dbReference>
<keyword evidence="2" id="KW-0805">Transcription regulation</keyword>
<evidence type="ECO:0000313" key="6">
    <source>
        <dbReference type="EMBL" id="MDJ1479647.1"/>
    </source>
</evidence>
<dbReference type="NCBIfam" id="TIGR02937">
    <property type="entry name" value="sigma70-ECF"/>
    <property type="match status" value="1"/>
</dbReference>
<comment type="caution">
    <text evidence="6">The sequence shown here is derived from an EMBL/GenBank/DDBJ whole genome shotgun (WGS) entry which is preliminary data.</text>
</comment>
<evidence type="ECO:0000313" key="7">
    <source>
        <dbReference type="Proteomes" id="UP001241110"/>
    </source>
</evidence>
<protein>
    <submittedName>
        <fullName evidence="6">Sigma-70 family RNA polymerase sigma factor</fullName>
    </submittedName>
</protein>
<name>A0AAE3QHW0_9BACT</name>
<evidence type="ECO:0000259" key="5">
    <source>
        <dbReference type="Pfam" id="PF08281"/>
    </source>
</evidence>
<dbReference type="RefSeq" id="WP_313976010.1">
    <property type="nucleotide sequence ID" value="NZ_JASJOS010000002.1"/>
</dbReference>
<evidence type="ECO:0000256" key="3">
    <source>
        <dbReference type="ARBA" id="ARBA00023082"/>
    </source>
</evidence>
<dbReference type="SUPFAM" id="SSF88946">
    <property type="entry name" value="Sigma2 domain of RNA polymerase sigma factors"/>
    <property type="match status" value="1"/>
</dbReference>